<keyword evidence="7" id="KW-0843">Virulence</keyword>
<keyword evidence="8" id="KW-0472">Membrane</keyword>
<evidence type="ECO:0000256" key="5">
    <source>
        <dbReference type="ARBA" id="ARBA00022656"/>
    </source>
</evidence>
<feature type="domain" description="Peptidase M10 serralysin C-terminal" evidence="10">
    <location>
        <begin position="2117"/>
        <end position="2263"/>
    </location>
</feature>
<dbReference type="InterPro" id="IPR011049">
    <property type="entry name" value="Serralysin-like_metalloprot_C"/>
</dbReference>
<dbReference type="InterPro" id="IPR003995">
    <property type="entry name" value="RTX_toxin_determinant-A"/>
</dbReference>
<dbReference type="PROSITE" id="PS00330">
    <property type="entry name" value="HEMOLYSIN_CALCIUM"/>
    <property type="match status" value="25"/>
</dbReference>
<dbReference type="PRINTS" id="PR01488">
    <property type="entry name" value="RTXTOXINA"/>
</dbReference>
<dbReference type="InterPro" id="IPR001343">
    <property type="entry name" value="Hemolysn_Ca-bd"/>
</dbReference>
<dbReference type="PANTHER" id="PTHR38340">
    <property type="entry name" value="S-LAYER PROTEIN"/>
    <property type="match status" value="1"/>
</dbReference>
<dbReference type="InterPro" id="IPR050557">
    <property type="entry name" value="RTX_toxin/Mannuronan_C5-epim"/>
</dbReference>
<evidence type="ECO:0000256" key="4">
    <source>
        <dbReference type="ARBA" id="ARBA00022525"/>
    </source>
</evidence>
<name>A0ABU1N1K8_9CAUL</name>
<keyword evidence="6" id="KW-0677">Repeat</keyword>
<reference evidence="11 12" key="1">
    <citation type="submission" date="2023-07" db="EMBL/GenBank/DDBJ databases">
        <title>Sorghum-associated microbial communities from plants grown in Nebraska, USA.</title>
        <authorList>
            <person name="Schachtman D."/>
        </authorList>
    </citation>
    <scope>NUCLEOTIDE SEQUENCE [LARGE SCALE GENOMIC DNA]</scope>
    <source>
        <strain evidence="11 12">DS2154</strain>
    </source>
</reference>
<feature type="compositionally biased region" description="Low complexity" evidence="9">
    <location>
        <begin position="1"/>
        <end position="14"/>
    </location>
</feature>
<evidence type="ECO:0000256" key="1">
    <source>
        <dbReference type="ARBA" id="ARBA00001913"/>
    </source>
</evidence>
<sequence>MSDINGTVNDDVLVGGDGDDTLTGGGGNDTLSGGLGANTINGGDGVDTVDYTWASWSVTLDLGNPDAQQTLGGWVSWEWRLASDTLIGIENVRGSAQDDILRGDVGSNLIEGGAGNDGLFDGGGGANDILRGGVGNDALQTWNGSTGAHVAHYYGEAGNDSLYVSDDNPLSEYWLVGGEGDDRIYASRDTGSSAKTTIDGGAGDDDISIRYGDDYQITLGDGHDLVTFYTAERGLRATITDFQVAGASADALNMGEFLAYNLSTPTGSGLPGWDQRSNPFADGYLRLTQQGADTWLEMSIFPGSSSYQTVLVFNNTVATTFTATSFAGYDPLGGPVQGMTLTGSGELDFIKGGGGADIIQGGAGQDQIESGLGDDIVHGNAGDDFIDDRSGDDQLYGDDGNDLLNVFRSDRTTFNTVVMDGGAGDDAIHFASHYRTSSAAVTLTGGDGDDYLELWGSTRGVVDGGAGADRLQYYGFDNLGVSTLSGGDGDDVFDLTLSDEVIVQGGAGVDEAIVRLSYTLSGNLFFDGRSAAQNNLLTLNGVTRAQLQGVERITLYAEAGNDVVYGGAGRTEIHGGAGDDELHAGDGDAALYGEDGADLLIGGPGADTLDGGNGRDTLQGGDGDDLLVGGMDADVLDGGAGSDTLMGEGGDDLLRGGLGVSYPSVTDNLDGGDGRDLVAYDDQSYGVVVNLKSSSAYGLGFSQVLNHIEDILGSAFNDTLTGDAGANRIDGGAGDDVIDGGAGDDVLLGGGGGHDTVSFASETAAVTVYLAEGVAIGASSGVDTLVGFTDVTLSDNDDRAYGDAGANLIIGLGGDDEIDGRAGDDKLNGYGGDDKIVGGEGNDQLSGGDGDDLLMGGAGNDQLRGGYGHDILIGGEGDDYFDDDGGDDVVSYQGATSGVTVSTLIFGAQNTGGAGADTLSRISSLQGSDFNDVLTAGGTLQGGKGDDILTGAFSSTALYDDATSGVTVDLNLTGAQNVGGGLGSDTLSKIANLVGSAFDDTLTGDAADNRLVGGAGNNTLNGGGGGDTLVGGAGTDVLNGGSGIDFADYSAATSGVDVQLIFTVAQNTLGGGIDTLIGIEGVRGSALNDIIAGDGGDNRLGGGAGDDLLKGGDGADILYGGVYSYPFTTTSDYNFVEGKDVLEGGAGNDFLYAGDYVGGDDILRGGAGDDTLISGNKVMAVYGDDGDDGFEITNGDRQGVLDGGAGTDTLKVRDANIAALQITGVETLSGNNVTATVAQFAAFARIEAMFSAAVLKLASGGVIDFSKNAVGAVSVTGSDSADDITGTAGADTLFGRGGEDILHGGLGNDTLYAGLGQDQLFGGAGDDVLGLAVDFGGAPDSGVDRYWGEAGADTFSIGSGGGEIAADGGADNDLFYLAGGLVGSVDGGSGVDAISSSDIHNLVISNVERLNGGTIATAAQFAAFTTIAGYNGAGPITGLVLAAAGAVDFGQKVLAGSSVSVTGSAGADQITGTDGDDVLNGADGEDTLVGGAGADVLDGGAGYDVASYASAKAGVTVNLATVGPQNTGGAGLDTLSGIEGVSGSAFDDTLYAGVLRAVLEGGAGDDRLYGGAASDLLLGGAGNDHIYGSAGADVIDGGAGLDFARYDSSGAGVSIDLSTGVASGGDAAGDTLTGVEGVVGSAFADVIQGGAGDNVFYGQADSDVLKGFGGNDVLDGGDGADILDGGDGSDTLLGGAGYDVASYASARSAVTVNLGTTGAQDTGGGGVDTLTGIEGLTGSAFNDVVYTAAAGGTVDGGAGDDRLYGEAGVDRLLGGSGGDHIYGSAGADIIDGGADFDFVRYDFSSAAVSVDLGGGSRSGGDAQGDSLTSIEGIVGTAFGDALYGGAGDNIFYGQAGNDVLKGFGGNDVLEGGDGDDNLFGGAGADILRGGAGFDVANYNETSAAVVNLTTGVNGGSASGDVLTGVEGLEGGFYADTFTGDAGANSLYGMAGDDVLRGMAGDDVLDGGQGSDHLYGGIGADLLRGGDFVDLARYDDAAEGVWVDLAQGKGFTGEATGDILVQIEGLVGSRFADTFVGDGGVNTLYGQGGDDLLSGGAGDDTLEGGDGNDHLYGGAGADALRGGDGYDLVRYDTEASAVWVDLGLGSGQAGAAGDTFSSIEGVVGSAGSDMLIGGSGANTLYGQAGDDTLRGESGNDALYGGSGADTFLYVTTGESSAAGGDRIWDFSLAEHDRIDLSAIDANTATLQDDAFTLVAALNGQAGQAAFAYDQANDTTRLTLDVNGDGLADFLLTINGQLTTSEGLVL</sequence>
<feature type="region of interest" description="Disordered" evidence="9">
    <location>
        <begin position="1"/>
        <end position="34"/>
    </location>
</feature>
<dbReference type="PRINTS" id="PR00313">
    <property type="entry name" value="CABNDNGRPT"/>
</dbReference>
<evidence type="ECO:0000313" key="12">
    <source>
        <dbReference type="Proteomes" id="UP001262754"/>
    </source>
</evidence>
<comment type="caution">
    <text evidence="11">The sequence shown here is derived from an EMBL/GenBank/DDBJ whole genome shotgun (WGS) entry which is preliminary data.</text>
</comment>
<comment type="subcellular location">
    <subcellularLocation>
        <location evidence="2">Membrane</location>
    </subcellularLocation>
    <subcellularLocation>
        <location evidence="3">Secreted</location>
    </subcellularLocation>
</comment>
<evidence type="ECO:0000256" key="7">
    <source>
        <dbReference type="ARBA" id="ARBA00023026"/>
    </source>
</evidence>
<organism evidence="11 12">
    <name type="scientific">Caulobacter rhizosphaerae</name>
    <dbReference type="NCBI Taxonomy" id="2010972"/>
    <lineage>
        <taxon>Bacteria</taxon>
        <taxon>Pseudomonadati</taxon>
        <taxon>Pseudomonadota</taxon>
        <taxon>Alphaproteobacteria</taxon>
        <taxon>Caulobacterales</taxon>
        <taxon>Caulobacteraceae</taxon>
        <taxon>Caulobacter</taxon>
    </lineage>
</organism>
<evidence type="ECO:0000256" key="3">
    <source>
        <dbReference type="ARBA" id="ARBA00004613"/>
    </source>
</evidence>
<keyword evidence="4" id="KW-0964">Secreted</keyword>
<dbReference type="RefSeq" id="WP_310032832.1">
    <property type="nucleotide sequence ID" value="NZ_JAVDRL010000008.1"/>
</dbReference>
<evidence type="ECO:0000256" key="9">
    <source>
        <dbReference type="SAM" id="MobiDB-lite"/>
    </source>
</evidence>
<dbReference type="PANTHER" id="PTHR38340:SF1">
    <property type="entry name" value="S-LAYER PROTEIN"/>
    <property type="match status" value="1"/>
</dbReference>
<dbReference type="Pfam" id="PF08548">
    <property type="entry name" value="Peptidase_M10_C"/>
    <property type="match status" value="1"/>
</dbReference>
<evidence type="ECO:0000256" key="8">
    <source>
        <dbReference type="ARBA" id="ARBA00023136"/>
    </source>
</evidence>
<evidence type="ECO:0000256" key="2">
    <source>
        <dbReference type="ARBA" id="ARBA00004370"/>
    </source>
</evidence>
<evidence type="ECO:0000313" key="11">
    <source>
        <dbReference type="EMBL" id="MDR6532341.1"/>
    </source>
</evidence>
<dbReference type="Gene3D" id="2.150.10.10">
    <property type="entry name" value="Serralysin-like metalloprotease, C-terminal"/>
    <property type="match status" value="18"/>
</dbReference>
<accession>A0ABU1N1K8</accession>
<dbReference type="SUPFAM" id="SSF51120">
    <property type="entry name" value="beta-Roll"/>
    <property type="match status" value="16"/>
</dbReference>
<keyword evidence="5" id="KW-0800">Toxin</keyword>
<feature type="compositionally biased region" description="Gly residues" evidence="9">
    <location>
        <begin position="23"/>
        <end position="34"/>
    </location>
</feature>
<comment type="cofactor">
    <cofactor evidence="1">
        <name>Ca(2+)</name>
        <dbReference type="ChEBI" id="CHEBI:29108"/>
    </cofactor>
</comment>
<evidence type="ECO:0000259" key="10">
    <source>
        <dbReference type="Pfam" id="PF08548"/>
    </source>
</evidence>
<dbReference type="Pfam" id="PF00353">
    <property type="entry name" value="HemolysinCabind"/>
    <property type="match status" value="26"/>
</dbReference>
<protein>
    <submittedName>
        <fullName evidence="11">Ca2+-binding RTX toxin-like protein</fullName>
    </submittedName>
</protein>
<dbReference type="EMBL" id="JAVDRL010000008">
    <property type="protein sequence ID" value="MDR6532341.1"/>
    <property type="molecule type" value="Genomic_DNA"/>
</dbReference>
<dbReference type="Proteomes" id="UP001262754">
    <property type="component" value="Unassembled WGS sequence"/>
</dbReference>
<proteinExistence type="predicted"/>
<evidence type="ECO:0000256" key="6">
    <source>
        <dbReference type="ARBA" id="ARBA00022737"/>
    </source>
</evidence>
<dbReference type="InterPro" id="IPR013858">
    <property type="entry name" value="Peptidase_M10B_C"/>
</dbReference>
<keyword evidence="12" id="KW-1185">Reference proteome</keyword>
<dbReference type="InterPro" id="IPR018511">
    <property type="entry name" value="Hemolysin-typ_Ca-bd_CS"/>
</dbReference>
<gene>
    <name evidence="11" type="ORF">J2800_003097</name>
</gene>